<gene>
    <name evidence="1" type="ORF">SPIL2461_LOCUS18175</name>
</gene>
<sequence>MYELCQECAVQSLLQLQQSEAALQQLSTESGLRRRLAALSSDLLEAVRRYPSAALSSNKTLEAARALQEDLDVLQGYVVLVDVAAVEKLRSGIAQCNAAAKGAYEGQNGVNSLESAMRNAEERHDACRSDQVRVQTQTHKSYYKYYYRSYRYHWHVWRSRRRPRRRWGVWRRWARWRRGYKSQASLLAFAPAASDANASCDDIQHELELSFCDFRQSLTRACLELDICRSQLTSRMTEVGVSQELLKRAEVWRKQAFTAETRAQCFLDSLSSATGEAVNCGNLAVDTSHLDLPFPGLMACNKSAVEAYPCGPAWVRQYYGKKPWKGSAVLATCTPCQVKLPDALSESPAPQG</sequence>
<comment type="caution">
    <text evidence="1">The sequence shown here is derived from an EMBL/GenBank/DDBJ whole genome shotgun (WGS) entry which is preliminary data.</text>
</comment>
<evidence type="ECO:0000313" key="2">
    <source>
        <dbReference type="Proteomes" id="UP000649617"/>
    </source>
</evidence>
<protein>
    <submittedName>
        <fullName evidence="1">Uncharacterized protein</fullName>
    </submittedName>
</protein>
<reference evidence="1" key="1">
    <citation type="submission" date="2021-02" db="EMBL/GenBank/DDBJ databases">
        <authorList>
            <person name="Dougan E. K."/>
            <person name="Rhodes N."/>
            <person name="Thang M."/>
            <person name="Chan C."/>
        </authorList>
    </citation>
    <scope>NUCLEOTIDE SEQUENCE</scope>
</reference>
<proteinExistence type="predicted"/>
<accession>A0A812W4I5</accession>
<organism evidence="1 2">
    <name type="scientific">Symbiodinium pilosum</name>
    <name type="common">Dinoflagellate</name>
    <dbReference type="NCBI Taxonomy" id="2952"/>
    <lineage>
        <taxon>Eukaryota</taxon>
        <taxon>Sar</taxon>
        <taxon>Alveolata</taxon>
        <taxon>Dinophyceae</taxon>
        <taxon>Suessiales</taxon>
        <taxon>Symbiodiniaceae</taxon>
        <taxon>Symbiodinium</taxon>
    </lineage>
</organism>
<name>A0A812W4I5_SYMPI</name>
<dbReference type="EMBL" id="CAJNIZ010043640">
    <property type="protein sequence ID" value="CAE7665109.1"/>
    <property type="molecule type" value="Genomic_DNA"/>
</dbReference>
<evidence type="ECO:0000313" key="1">
    <source>
        <dbReference type="EMBL" id="CAE7665109.1"/>
    </source>
</evidence>
<dbReference type="OrthoDB" id="426881at2759"/>
<keyword evidence="2" id="KW-1185">Reference proteome</keyword>
<dbReference type="Proteomes" id="UP000649617">
    <property type="component" value="Unassembled WGS sequence"/>
</dbReference>
<dbReference type="AlphaFoldDB" id="A0A812W4I5"/>